<dbReference type="KEGG" id="hni:W911_17350"/>
<organism evidence="1 2">
    <name type="scientific">Hyphomicrobium nitrativorans NL23</name>
    <dbReference type="NCBI Taxonomy" id="1029756"/>
    <lineage>
        <taxon>Bacteria</taxon>
        <taxon>Pseudomonadati</taxon>
        <taxon>Pseudomonadota</taxon>
        <taxon>Alphaproteobacteria</taxon>
        <taxon>Hyphomicrobiales</taxon>
        <taxon>Hyphomicrobiaceae</taxon>
        <taxon>Hyphomicrobium</taxon>
    </lineage>
</organism>
<reference evidence="1 2" key="1">
    <citation type="journal article" date="2014" name="Genome Announc.">
        <title>Complete Genome Sequence of Hyphomicrobium nitrativorans Strain NL23, a Denitrifying Bacterium Isolated from Biofilm of a Methanol-Fed Denitrification System Treating Seawater at the Montreal Biodome.</title>
        <authorList>
            <person name="Martineau C."/>
            <person name="Villeneuve C."/>
            <person name="Mauffrey F."/>
            <person name="Villemur R."/>
        </authorList>
    </citation>
    <scope>NUCLEOTIDE SEQUENCE [LARGE SCALE GENOMIC DNA]</scope>
    <source>
        <strain evidence="1">NL23</strain>
    </source>
</reference>
<dbReference type="EMBL" id="CP006912">
    <property type="protein sequence ID" value="AHB49762.1"/>
    <property type="molecule type" value="Genomic_DNA"/>
</dbReference>
<dbReference type="AlphaFoldDB" id="V5SGY4"/>
<dbReference type="PATRIC" id="fig|1029756.8.peg.3610"/>
<protein>
    <submittedName>
        <fullName evidence="1">Uncharacterized protein</fullName>
    </submittedName>
</protein>
<dbReference type="HOGENOM" id="CLU_1127872_0_0_5"/>
<accession>V5SGY4</accession>
<evidence type="ECO:0000313" key="2">
    <source>
        <dbReference type="Proteomes" id="UP000018542"/>
    </source>
</evidence>
<dbReference type="Proteomes" id="UP000018542">
    <property type="component" value="Chromosome"/>
</dbReference>
<sequence length="273" mass="30424">MTADIEDAKEKRRRRARGAWRTYKWFDRIRSWQDWYTWFASFFQTNAGVATALTATAAVTTAAVIAHNVVIDPYAEPYTPVEVAPLVEPVRQTRGTMIFEIEGHDTFGRRATFDVVVAKNQYLWVRGSSDQLERDGRVISGAEVTRDVLDQEVRDGLAGAREIIAVGTASQEGSAAVEKARAGRRAQRTAAFVSEVVPDTAIPISALNLGQYRELRSQRGQDATDWQRPFMVIAVKDVEEGAILAEALSDAMSGQDRLPKPANYSTFELEKIR</sequence>
<name>V5SGY4_9HYPH</name>
<evidence type="ECO:0000313" key="1">
    <source>
        <dbReference type="EMBL" id="AHB49762.1"/>
    </source>
</evidence>
<keyword evidence="2" id="KW-1185">Reference proteome</keyword>
<gene>
    <name evidence="1" type="ORF">W911_17350</name>
</gene>
<dbReference type="OrthoDB" id="7931641at2"/>
<dbReference type="STRING" id="1029756.W911_17350"/>
<dbReference type="RefSeq" id="WP_023788758.1">
    <property type="nucleotide sequence ID" value="NC_022997.1"/>
</dbReference>
<proteinExistence type="predicted"/>